<dbReference type="InterPro" id="IPR050474">
    <property type="entry name" value="Hel308_SKI2-like"/>
</dbReference>
<evidence type="ECO:0000259" key="5">
    <source>
        <dbReference type="PROSITE" id="PS51192"/>
    </source>
</evidence>
<keyword evidence="4" id="KW-0067">ATP-binding</keyword>
<dbReference type="GO" id="GO:0005524">
    <property type="term" value="F:ATP binding"/>
    <property type="evidence" value="ECO:0007669"/>
    <property type="project" value="UniProtKB-KW"/>
</dbReference>
<dbReference type="InterPro" id="IPR011545">
    <property type="entry name" value="DEAD/DEAH_box_helicase_dom"/>
</dbReference>
<dbReference type="PROSITE" id="PS51194">
    <property type="entry name" value="HELICASE_CTER"/>
    <property type="match status" value="1"/>
</dbReference>
<dbReference type="InterPro" id="IPR036390">
    <property type="entry name" value="WH_DNA-bd_sf"/>
</dbReference>
<dbReference type="Gene3D" id="3.40.50.300">
    <property type="entry name" value="P-loop containing nucleotide triphosphate hydrolases"/>
    <property type="match status" value="2"/>
</dbReference>
<dbReference type="EMBL" id="CAJNNW010018870">
    <property type="protein sequence ID" value="CAE8663621.1"/>
    <property type="molecule type" value="Genomic_DNA"/>
</dbReference>
<dbReference type="Pfam" id="PF00271">
    <property type="entry name" value="Helicase_C"/>
    <property type="match status" value="1"/>
</dbReference>
<accession>A0A813J4A1</accession>
<dbReference type="GO" id="GO:0004386">
    <property type="term" value="F:helicase activity"/>
    <property type="evidence" value="ECO:0007669"/>
    <property type="project" value="UniProtKB-KW"/>
</dbReference>
<dbReference type="InterPro" id="IPR001650">
    <property type="entry name" value="Helicase_C-like"/>
</dbReference>
<feature type="domain" description="Helicase C-terminal" evidence="6">
    <location>
        <begin position="126"/>
        <end position="329"/>
    </location>
</feature>
<dbReference type="PANTHER" id="PTHR47961:SF13">
    <property type="entry name" value="ACTIVATING SIGNAL COINTEGRATOR 1 COMPLEX SUBUNIT 3"/>
    <property type="match status" value="1"/>
</dbReference>
<dbReference type="Pfam" id="PF23445">
    <property type="entry name" value="WHD_SNRNP200"/>
    <property type="match status" value="1"/>
</dbReference>
<feature type="domain" description="Helicase ATP-binding" evidence="5">
    <location>
        <begin position="1"/>
        <end position="97"/>
    </location>
</feature>
<dbReference type="InterPro" id="IPR057842">
    <property type="entry name" value="WH_MER3"/>
</dbReference>
<dbReference type="CDD" id="cd18795">
    <property type="entry name" value="SF2_C_Ski2"/>
    <property type="match status" value="1"/>
</dbReference>
<dbReference type="GO" id="GO:0003676">
    <property type="term" value="F:nucleic acid binding"/>
    <property type="evidence" value="ECO:0007669"/>
    <property type="project" value="InterPro"/>
</dbReference>
<dbReference type="SUPFAM" id="SSF52540">
    <property type="entry name" value="P-loop containing nucleoside triphosphate hydrolases"/>
    <property type="match status" value="2"/>
</dbReference>
<gene>
    <name evidence="7" type="ORF">PGLA2088_LOCUS15313</name>
</gene>
<sequence>VHVIVTVPEKWDVMTRNSAAGGGLSDDGMQKLVQLIIIDEVHLLNDDRGAVIETVVARSLRYQETSGQPCRLVALSATLPNYADVADFLRVEGENLFYFDSSYRPIPLDTSFLGITETNRMKQMAKLTELTYDVVVEQVRSGHQVMVFVHSRGDTFKTAQAMSQIAQEHNDAGKFDMRSHPQYGHWLKEVQKSRNRQVAMLYEIGMGMHHAGMLRADRSLTEKMFLAGVIPVLCCTATLAWGVNLPARSVVIKGTSIFDSSVGGYKDLGILDVQQIFGRAGRPGFDTKGHATLITSHDKLNNYLKLLLHQMPIESKFLENMANSLNAEIAMGNISSEKDAADWLRYTYLYVRFFRTPQKYGITQQDFDSDPTLEKKRREFANDAAQKLCNARLIRIDNNKNYNPTDLGRVAARFY</sequence>
<dbReference type="SUPFAM" id="SSF46785">
    <property type="entry name" value="Winged helix' DNA-binding domain"/>
    <property type="match status" value="1"/>
</dbReference>
<dbReference type="InterPro" id="IPR027417">
    <property type="entry name" value="P-loop_NTPase"/>
</dbReference>
<dbReference type="FunFam" id="1.10.10.10:FF:000024">
    <property type="entry name" value="U5 small nuclear ribonucleoprotein helicase"/>
    <property type="match status" value="1"/>
</dbReference>
<name>A0A813J4A1_POLGL</name>
<proteinExistence type="predicted"/>
<dbReference type="InterPro" id="IPR014001">
    <property type="entry name" value="Helicase_ATP-bd"/>
</dbReference>
<keyword evidence="1" id="KW-0547">Nucleotide-binding</keyword>
<dbReference type="AlphaFoldDB" id="A0A813J4A1"/>
<organism evidence="7 8">
    <name type="scientific">Polarella glacialis</name>
    <name type="common">Dinoflagellate</name>
    <dbReference type="NCBI Taxonomy" id="89957"/>
    <lineage>
        <taxon>Eukaryota</taxon>
        <taxon>Sar</taxon>
        <taxon>Alveolata</taxon>
        <taxon>Dinophyceae</taxon>
        <taxon>Suessiales</taxon>
        <taxon>Suessiaceae</taxon>
        <taxon>Polarella</taxon>
    </lineage>
</organism>
<evidence type="ECO:0000256" key="3">
    <source>
        <dbReference type="ARBA" id="ARBA00022806"/>
    </source>
</evidence>
<evidence type="ECO:0000313" key="8">
    <source>
        <dbReference type="Proteomes" id="UP000626109"/>
    </source>
</evidence>
<evidence type="ECO:0000256" key="1">
    <source>
        <dbReference type="ARBA" id="ARBA00022741"/>
    </source>
</evidence>
<protein>
    <recommendedName>
        <fullName evidence="9">RNA helicase</fullName>
    </recommendedName>
</protein>
<dbReference type="Pfam" id="PF00270">
    <property type="entry name" value="DEAD"/>
    <property type="match status" value="1"/>
</dbReference>
<dbReference type="SMART" id="SM00490">
    <property type="entry name" value="HELICc"/>
    <property type="match status" value="1"/>
</dbReference>
<dbReference type="Gene3D" id="1.10.10.10">
    <property type="entry name" value="Winged helix-like DNA-binding domain superfamily/Winged helix DNA-binding domain"/>
    <property type="match status" value="1"/>
</dbReference>
<evidence type="ECO:0000256" key="2">
    <source>
        <dbReference type="ARBA" id="ARBA00022801"/>
    </source>
</evidence>
<dbReference type="Proteomes" id="UP000626109">
    <property type="component" value="Unassembled WGS sequence"/>
</dbReference>
<reference evidence="7" key="1">
    <citation type="submission" date="2021-02" db="EMBL/GenBank/DDBJ databases">
        <authorList>
            <person name="Dougan E. K."/>
            <person name="Rhodes N."/>
            <person name="Thang M."/>
            <person name="Chan C."/>
        </authorList>
    </citation>
    <scope>NUCLEOTIDE SEQUENCE</scope>
</reference>
<evidence type="ECO:0000256" key="4">
    <source>
        <dbReference type="ARBA" id="ARBA00022840"/>
    </source>
</evidence>
<dbReference type="PANTHER" id="PTHR47961">
    <property type="entry name" value="DNA POLYMERASE THETA, PUTATIVE (AFU_ORTHOLOGUE AFUA_1G05260)-RELATED"/>
    <property type="match status" value="1"/>
</dbReference>
<dbReference type="GO" id="GO:0016787">
    <property type="term" value="F:hydrolase activity"/>
    <property type="evidence" value="ECO:0007669"/>
    <property type="project" value="UniProtKB-KW"/>
</dbReference>
<evidence type="ECO:0008006" key="9">
    <source>
        <dbReference type="Google" id="ProtNLM"/>
    </source>
</evidence>
<feature type="non-terminal residue" evidence="7">
    <location>
        <position position="415"/>
    </location>
</feature>
<comment type="caution">
    <text evidence="7">The sequence shown here is derived from an EMBL/GenBank/DDBJ whole genome shotgun (WGS) entry which is preliminary data.</text>
</comment>
<dbReference type="InterPro" id="IPR036388">
    <property type="entry name" value="WH-like_DNA-bd_sf"/>
</dbReference>
<keyword evidence="2" id="KW-0378">Hydrolase</keyword>
<evidence type="ECO:0000259" key="6">
    <source>
        <dbReference type="PROSITE" id="PS51194"/>
    </source>
</evidence>
<feature type="non-terminal residue" evidence="7">
    <location>
        <position position="1"/>
    </location>
</feature>
<dbReference type="PROSITE" id="PS51192">
    <property type="entry name" value="HELICASE_ATP_BIND_1"/>
    <property type="match status" value="1"/>
</dbReference>
<keyword evidence="3" id="KW-0347">Helicase</keyword>
<evidence type="ECO:0000313" key="7">
    <source>
        <dbReference type="EMBL" id="CAE8663621.1"/>
    </source>
</evidence>